<organism evidence="1 2">
    <name type="scientific">Rhabditophanes sp. KR3021</name>
    <dbReference type="NCBI Taxonomy" id="114890"/>
    <lineage>
        <taxon>Eukaryota</taxon>
        <taxon>Metazoa</taxon>
        <taxon>Ecdysozoa</taxon>
        <taxon>Nematoda</taxon>
        <taxon>Chromadorea</taxon>
        <taxon>Rhabditida</taxon>
        <taxon>Tylenchina</taxon>
        <taxon>Panagrolaimomorpha</taxon>
        <taxon>Strongyloidoidea</taxon>
        <taxon>Alloionematidae</taxon>
        <taxon>Rhabditophanes</taxon>
    </lineage>
</organism>
<reference evidence="2" key="1">
    <citation type="submission" date="2016-11" db="UniProtKB">
        <authorList>
            <consortium name="WormBaseParasite"/>
        </authorList>
    </citation>
    <scope>IDENTIFICATION</scope>
    <source>
        <strain evidence="2">KR3021</strain>
    </source>
</reference>
<dbReference type="WBParaSite" id="RSKR_0000565000.1">
    <property type="protein sequence ID" value="RSKR_0000565000.1"/>
    <property type="gene ID" value="RSKR_0000565000"/>
</dbReference>
<name>A0AC35TZB8_9BILA</name>
<protein>
    <submittedName>
        <fullName evidence="2">Tudor domain-containing protein</fullName>
    </submittedName>
</protein>
<sequence length="293" mass="33506">MWSDSEKDFWCKTIAKNTGEDSYLCHLYSTILNIDENEEATSIPRRNHEQAYAKALDPGCSDNILEDTLKVQDLLIGQKILALYDEEMYAAKVISINSKDNKCTVEFEGFEEEGYFEVGDEEIEYYEESEEPMLGNCFCANQKVFAQFPNDECYYMGTILSVNENLLKVAFMGFETVNALDIDASKALLCSNECYEYIKSSGVSICFGSLPDLPTEPEDLLKCYQDAIDTQRQFGEYLTTIYEKKMVEGFTELLDGKAKTSIAYPLETYDDFVQVWCYSAFASEFYKLQISNH</sequence>
<dbReference type="Proteomes" id="UP000095286">
    <property type="component" value="Unplaced"/>
</dbReference>
<evidence type="ECO:0000313" key="1">
    <source>
        <dbReference type="Proteomes" id="UP000095286"/>
    </source>
</evidence>
<proteinExistence type="predicted"/>
<accession>A0AC35TZB8</accession>
<evidence type="ECO:0000313" key="2">
    <source>
        <dbReference type="WBParaSite" id="RSKR_0000565000.1"/>
    </source>
</evidence>